<dbReference type="PANTHER" id="PTHR43547">
    <property type="entry name" value="TWO-COMPONENT HISTIDINE KINASE"/>
    <property type="match status" value="1"/>
</dbReference>
<name>A0A9J6ZS41_9BACT</name>
<dbReference type="SUPFAM" id="SSF46689">
    <property type="entry name" value="Homeodomain-like"/>
    <property type="match status" value="1"/>
</dbReference>
<dbReference type="Gene3D" id="1.10.287.130">
    <property type="match status" value="1"/>
</dbReference>
<feature type="domain" description="Response regulatory" evidence="12">
    <location>
        <begin position="1134"/>
        <end position="1249"/>
    </location>
</feature>
<dbReference type="SUPFAM" id="SSF55874">
    <property type="entry name" value="ATPase domain of HSP90 chaperone/DNA topoisomerase II/histidine kinase"/>
    <property type="match status" value="1"/>
</dbReference>
<dbReference type="Pfam" id="PF00072">
    <property type="entry name" value="Response_reg"/>
    <property type="match status" value="1"/>
</dbReference>
<dbReference type="Gene3D" id="2.130.10.10">
    <property type="entry name" value="YVTN repeat-like/Quinoprotein amine dehydrogenase"/>
    <property type="match status" value="2"/>
</dbReference>
<keyword evidence="9" id="KW-0472">Membrane</keyword>
<dbReference type="PRINTS" id="PR00344">
    <property type="entry name" value="BCTRLSENSOR"/>
</dbReference>
<dbReference type="FunFam" id="1.10.287.130:FF:000045">
    <property type="entry name" value="Two-component system sensor histidine kinase/response regulator"/>
    <property type="match status" value="1"/>
</dbReference>
<dbReference type="InterPro" id="IPR009057">
    <property type="entry name" value="Homeodomain-like_sf"/>
</dbReference>
<dbReference type="InterPro" id="IPR003594">
    <property type="entry name" value="HATPase_dom"/>
</dbReference>
<dbReference type="SMART" id="SM00448">
    <property type="entry name" value="REC"/>
    <property type="match status" value="1"/>
</dbReference>
<organism evidence="13 14">
    <name type="scientific">Xiashengella succiniciproducens</name>
    <dbReference type="NCBI Taxonomy" id="2949635"/>
    <lineage>
        <taxon>Bacteria</taxon>
        <taxon>Pseudomonadati</taxon>
        <taxon>Bacteroidota</taxon>
        <taxon>Bacteroidia</taxon>
        <taxon>Marinilabiliales</taxon>
        <taxon>Marinilabiliaceae</taxon>
        <taxon>Xiashengella</taxon>
    </lineage>
</organism>
<dbReference type="PROSITE" id="PS50110">
    <property type="entry name" value="RESPONSE_REGULATORY"/>
    <property type="match status" value="1"/>
</dbReference>
<dbReference type="Pfam" id="PF00512">
    <property type="entry name" value="HisKA"/>
    <property type="match status" value="1"/>
</dbReference>
<evidence type="ECO:0000256" key="5">
    <source>
        <dbReference type="ARBA" id="ARBA00022777"/>
    </source>
</evidence>
<dbReference type="InterPro" id="IPR003661">
    <property type="entry name" value="HisK_dim/P_dom"/>
</dbReference>
<dbReference type="InterPro" id="IPR011110">
    <property type="entry name" value="Reg_prop"/>
</dbReference>
<dbReference type="SUPFAM" id="SSF47384">
    <property type="entry name" value="Homodimeric domain of signal transducing histidine kinase"/>
    <property type="match status" value="1"/>
</dbReference>
<dbReference type="CDD" id="cd17574">
    <property type="entry name" value="REC_OmpR"/>
    <property type="match status" value="1"/>
</dbReference>
<evidence type="ECO:0000259" key="10">
    <source>
        <dbReference type="PROSITE" id="PS01124"/>
    </source>
</evidence>
<dbReference type="GO" id="GO:0043565">
    <property type="term" value="F:sequence-specific DNA binding"/>
    <property type="evidence" value="ECO:0007669"/>
    <property type="project" value="InterPro"/>
</dbReference>
<dbReference type="Pfam" id="PF12833">
    <property type="entry name" value="HTH_18"/>
    <property type="match status" value="1"/>
</dbReference>
<dbReference type="Gene3D" id="1.10.10.60">
    <property type="entry name" value="Homeodomain-like"/>
    <property type="match status" value="1"/>
</dbReference>
<evidence type="ECO:0000313" key="14">
    <source>
        <dbReference type="Proteomes" id="UP001056426"/>
    </source>
</evidence>
<dbReference type="InterPro" id="IPR011123">
    <property type="entry name" value="Y_Y_Y"/>
</dbReference>
<keyword evidence="14" id="KW-1185">Reference proteome</keyword>
<dbReference type="Pfam" id="PF02518">
    <property type="entry name" value="HATPase_c"/>
    <property type="match status" value="1"/>
</dbReference>
<dbReference type="Gene3D" id="2.60.40.10">
    <property type="entry name" value="Immunoglobulins"/>
    <property type="match status" value="1"/>
</dbReference>
<evidence type="ECO:0000256" key="2">
    <source>
        <dbReference type="ARBA" id="ARBA00012438"/>
    </source>
</evidence>
<dbReference type="SUPFAM" id="SSF63829">
    <property type="entry name" value="Calcium-dependent phosphotriesterase"/>
    <property type="match status" value="2"/>
</dbReference>
<dbReference type="PROSITE" id="PS50109">
    <property type="entry name" value="HIS_KIN"/>
    <property type="match status" value="1"/>
</dbReference>
<dbReference type="InterPro" id="IPR004358">
    <property type="entry name" value="Sig_transdc_His_kin-like_C"/>
</dbReference>
<dbReference type="CDD" id="cd00075">
    <property type="entry name" value="HATPase"/>
    <property type="match status" value="1"/>
</dbReference>
<feature type="domain" description="HTH araC/xylS-type" evidence="10">
    <location>
        <begin position="1281"/>
        <end position="1380"/>
    </location>
</feature>
<dbReference type="EC" id="2.7.13.3" evidence="2"/>
<dbReference type="InterPro" id="IPR005467">
    <property type="entry name" value="His_kinase_dom"/>
</dbReference>
<reference evidence="13" key="1">
    <citation type="submission" date="2022-05" db="EMBL/GenBank/DDBJ databases">
        <authorList>
            <person name="Sun X."/>
        </authorList>
    </citation>
    <scope>NUCLEOTIDE SEQUENCE</scope>
    <source>
        <strain evidence="13">Ai-910</strain>
    </source>
</reference>
<evidence type="ECO:0000256" key="6">
    <source>
        <dbReference type="ARBA" id="ARBA00023015"/>
    </source>
</evidence>
<sequence>MRQSINATFYIIIGRTLCLLFAALLVSGFELYTRPGFQLASAVNSLSQSSVLCMTQDSVGFLWIGTKDGLNRFDGYEFVTYKYDRDNINSLSSNEISCLVIQNNRWLWIGTRSGGINRLEFATGAITRFSGLTYDDQVRDLYIDSEGQLWAGTAEGLLKYDYDKERFVNITGSIVYRNENNEVFSPSRQNLSIVSIYQHEPTKLLLGAENGLFEFDFKEHTSFRSVVLPNRNQSVFTKIRRDSKGQLWASSYDGLMLLRKNNKRSGYDIEYYNENAPAPRTLPVDWVQDFIEDKDGNMWLATRGSGLLRMVDGNIADVFDNTIGRDATMPDNLVNSLFIDRTGVLWIGTENKGLCFLDLYAKKFRSIIQEAGGLSDNLVTALTGGQSVLYAGTASSGIDIFRIEGKRFYKLGNIPRVVIGAGRWKKEVSALCLDSDSNLWIGTATNRLVVLNRNGSSDSYVVNGFVFSLLEDKEGRIWFGTWGQGFGYIDKRTRNIVQYYDTPITVLGLESDKVIALLIDSHGLLWVGTKGGGLSVARIDDILQRRVRFRTFMHDPEDETSLAYNDVYGIREDREGRIWIATGKGLNMLDHETVGNVLDSKVVFQHIGEDDELLGGLVYSILEDNSGHLWIGTNRGLCRYSHKGGKVVNYDSNDGLPCSGFKPNSAFLNPHTGEMLFGGVDGIAVFHPDSIENNPFDAKVAITGMRLHNNIVLPMQKANGRSILDINIFFKDTISLAYSDNEVSFEFSAFHFSSPEKVRYAYRLVGFNDTWQEISGRNRRINYTNLKPGKYTLQIKATNNDGVWSPHVCELHINVAPPFWLTPWAYGVYAILMLILLIIFRKYSVIAVKKKNQLIIESIKHKKETELSEAKMRFFTNVSHEIRTPLTLIHSPLKQLLDRGDLDWEIKRSLLLIYRNVKRLMVQVNQLLDLRKMDKGEFTVRKSVFALDTLIREAIVDFESLITKNHIKIDFRNNVADSRIKSDRNLVETIVHNLVSNALKFSPVNSTVTISIERQEKESGDDVLILKVRDEGPGIPEDTINSVFDRFYQVKRDAFEHLGGSGLGLAIVKEFVEKLGGEVMVQNQVDKGCCFTVVLPPGDLSEAEKLTADEPVVREEFDAVVLDENYSVSGGNQVLMIVEDDADLAAYLSSVFSRKFKVHVFDDGDKAAAEVRDLIPDLIICDIMLPGMNGIDLTKLVKINQETSHIPVVMLTARAGDEDKFAGFQVGADAYIVKPFSINVLEAQVASILKSRQAFRTKFSKQLTLEPGHEVITPSDEKFLRRLLEITEEYMSDPSFDVAILVDEMGMSHSKILKKIKALTGLSLVEFIRSMRIKKAVQIFSQDKLSVSEVAFMVGFSDPKYFGKCFAKEIGMKPTDFIKQYHE</sequence>
<dbReference type="KEGG" id="alkq:M9189_05210"/>
<dbReference type="GO" id="GO:0000155">
    <property type="term" value="F:phosphorelay sensor kinase activity"/>
    <property type="evidence" value="ECO:0007669"/>
    <property type="project" value="InterPro"/>
</dbReference>
<feature type="transmembrane region" description="Helical" evidence="9">
    <location>
        <begin position="7"/>
        <end position="29"/>
    </location>
</feature>
<evidence type="ECO:0000256" key="7">
    <source>
        <dbReference type="ARBA" id="ARBA00023163"/>
    </source>
</evidence>
<dbReference type="SMART" id="SM00388">
    <property type="entry name" value="HisKA"/>
    <property type="match status" value="1"/>
</dbReference>
<dbReference type="EMBL" id="CP098400">
    <property type="protein sequence ID" value="URW80748.1"/>
    <property type="molecule type" value="Genomic_DNA"/>
</dbReference>
<evidence type="ECO:0000256" key="1">
    <source>
        <dbReference type="ARBA" id="ARBA00000085"/>
    </source>
</evidence>
<dbReference type="FunFam" id="2.60.40.10:FF:000791">
    <property type="entry name" value="Two-component system sensor histidine kinase/response regulator"/>
    <property type="match status" value="1"/>
</dbReference>
<dbReference type="SMART" id="SM00342">
    <property type="entry name" value="HTH_ARAC"/>
    <property type="match status" value="1"/>
</dbReference>
<dbReference type="Pfam" id="PF07495">
    <property type="entry name" value="Y_Y_Y"/>
    <property type="match status" value="1"/>
</dbReference>
<comment type="catalytic activity">
    <reaction evidence="1">
        <text>ATP + protein L-histidine = ADP + protein N-phospho-L-histidine.</text>
        <dbReference type="EC" id="2.7.13.3"/>
    </reaction>
</comment>
<keyword evidence="3 8" id="KW-0597">Phosphoprotein</keyword>
<dbReference type="InterPro" id="IPR036097">
    <property type="entry name" value="HisK_dim/P_sf"/>
</dbReference>
<dbReference type="GO" id="GO:0005524">
    <property type="term" value="F:ATP binding"/>
    <property type="evidence" value="ECO:0007669"/>
    <property type="project" value="UniProtKB-KW"/>
</dbReference>
<accession>A0A9J6ZS41</accession>
<dbReference type="Pfam" id="PF07494">
    <property type="entry name" value="Reg_prop"/>
    <property type="match status" value="7"/>
</dbReference>
<feature type="transmembrane region" description="Helical" evidence="9">
    <location>
        <begin position="819"/>
        <end position="840"/>
    </location>
</feature>
<proteinExistence type="predicted"/>
<keyword evidence="5" id="KW-0418">Kinase</keyword>
<keyword evidence="4" id="KW-0808">Transferase</keyword>
<dbReference type="GO" id="GO:0003700">
    <property type="term" value="F:DNA-binding transcription factor activity"/>
    <property type="evidence" value="ECO:0007669"/>
    <property type="project" value="InterPro"/>
</dbReference>
<protein>
    <recommendedName>
        <fullName evidence="2">histidine kinase</fullName>
        <ecNumber evidence="2">2.7.13.3</ecNumber>
    </recommendedName>
</protein>
<reference evidence="13" key="2">
    <citation type="submission" date="2022-06" db="EMBL/GenBank/DDBJ databases">
        <title>Xiashengella guii gen. nov. sp. nov., a bacterium isolated form anaerobic digestion tank.</title>
        <authorList>
            <person name="Huang H."/>
        </authorList>
    </citation>
    <scope>NUCLEOTIDE SEQUENCE</scope>
    <source>
        <strain evidence="13">Ai-910</strain>
    </source>
</reference>
<dbReference type="Proteomes" id="UP001056426">
    <property type="component" value="Chromosome"/>
</dbReference>
<dbReference type="PANTHER" id="PTHR43547:SF2">
    <property type="entry name" value="HYBRID SIGNAL TRANSDUCTION HISTIDINE KINASE C"/>
    <property type="match status" value="1"/>
</dbReference>
<dbReference type="CDD" id="cd00082">
    <property type="entry name" value="HisKA"/>
    <property type="match status" value="1"/>
</dbReference>
<feature type="modified residue" description="4-aspartylphosphate" evidence="8">
    <location>
        <position position="1182"/>
    </location>
</feature>
<dbReference type="Gene3D" id="3.30.565.10">
    <property type="entry name" value="Histidine kinase-like ATPase, C-terminal domain"/>
    <property type="match status" value="1"/>
</dbReference>
<evidence type="ECO:0000259" key="12">
    <source>
        <dbReference type="PROSITE" id="PS50110"/>
    </source>
</evidence>
<evidence type="ECO:0000256" key="4">
    <source>
        <dbReference type="ARBA" id="ARBA00022679"/>
    </source>
</evidence>
<dbReference type="FunFam" id="3.30.565.10:FF:000006">
    <property type="entry name" value="Sensor histidine kinase WalK"/>
    <property type="match status" value="1"/>
</dbReference>
<dbReference type="InterPro" id="IPR015943">
    <property type="entry name" value="WD40/YVTN_repeat-like_dom_sf"/>
</dbReference>
<dbReference type="RefSeq" id="WP_250725154.1">
    <property type="nucleotide sequence ID" value="NZ_CP098400.1"/>
</dbReference>
<evidence type="ECO:0000256" key="8">
    <source>
        <dbReference type="PROSITE-ProRule" id="PRU00169"/>
    </source>
</evidence>
<dbReference type="InterPro" id="IPR011006">
    <property type="entry name" value="CheY-like_superfamily"/>
</dbReference>
<keyword evidence="13" id="KW-0067">ATP-binding</keyword>
<dbReference type="InterPro" id="IPR018060">
    <property type="entry name" value="HTH_AraC"/>
</dbReference>
<keyword evidence="13" id="KW-0547">Nucleotide-binding</keyword>
<keyword evidence="6" id="KW-0805">Transcription regulation</keyword>
<dbReference type="InterPro" id="IPR013783">
    <property type="entry name" value="Ig-like_fold"/>
</dbReference>
<keyword evidence="7" id="KW-0804">Transcription</keyword>
<keyword evidence="9" id="KW-0812">Transmembrane</keyword>
<dbReference type="InterPro" id="IPR001789">
    <property type="entry name" value="Sig_transdc_resp-reg_receiver"/>
</dbReference>
<gene>
    <name evidence="13" type="ORF">M9189_05210</name>
</gene>
<keyword evidence="9" id="KW-1133">Transmembrane helix</keyword>
<evidence type="ECO:0000256" key="3">
    <source>
        <dbReference type="ARBA" id="ARBA00022553"/>
    </source>
</evidence>
<feature type="domain" description="Histidine kinase" evidence="11">
    <location>
        <begin position="877"/>
        <end position="1099"/>
    </location>
</feature>
<dbReference type="PROSITE" id="PS01124">
    <property type="entry name" value="HTH_ARAC_FAMILY_2"/>
    <property type="match status" value="1"/>
</dbReference>
<evidence type="ECO:0000256" key="9">
    <source>
        <dbReference type="SAM" id="Phobius"/>
    </source>
</evidence>
<evidence type="ECO:0000259" key="11">
    <source>
        <dbReference type="PROSITE" id="PS50109"/>
    </source>
</evidence>
<dbReference type="Gene3D" id="3.40.50.2300">
    <property type="match status" value="1"/>
</dbReference>
<dbReference type="SMART" id="SM00387">
    <property type="entry name" value="HATPase_c"/>
    <property type="match status" value="1"/>
</dbReference>
<evidence type="ECO:0000313" key="13">
    <source>
        <dbReference type="EMBL" id="URW80748.1"/>
    </source>
</evidence>
<dbReference type="InterPro" id="IPR036890">
    <property type="entry name" value="HATPase_C_sf"/>
</dbReference>
<dbReference type="SUPFAM" id="SSF52172">
    <property type="entry name" value="CheY-like"/>
    <property type="match status" value="1"/>
</dbReference>